<sequence length="175" mass="19767">MSGRVWRHAESRKDRYRLVSDVMDALRPERRVGDWYVAGDVAWFCFAEEEHSDKNAVSDNFLRVALNGSTGYGGLVWGITDDSPRREGVSDGVWVSDNPEPPDFDPRVVSDPGYPLFFDPRCALPIPRVRAAVEEFCRLGTGDRPENIDWVPGRANGKRLDEPEDELVDEVDPFA</sequence>
<feature type="compositionally biased region" description="Acidic residues" evidence="1">
    <location>
        <begin position="162"/>
        <end position="175"/>
    </location>
</feature>
<protein>
    <recommendedName>
        <fullName evidence="4">Immunity protein Imm1</fullName>
    </recommendedName>
</protein>
<evidence type="ECO:0000256" key="1">
    <source>
        <dbReference type="SAM" id="MobiDB-lite"/>
    </source>
</evidence>
<keyword evidence="3" id="KW-1185">Reference proteome</keyword>
<dbReference type="InterPro" id="IPR025680">
    <property type="entry name" value="DddI"/>
</dbReference>
<reference evidence="2" key="1">
    <citation type="submission" date="2020-07" db="EMBL/GenBank/DDBJ databases">
        <authorList>
            <person name="Tarantini F.S."/>
            <person name="Hong K.W."/>
            <person name="Chan K.G."/>
        </authorList>
    </citation>
    <scope>NUCLEOTIDE SEQUENCE</scope>
    <source>
        <strain evidence="2">32-07</strain>
    </source>
</reference>
<proteinExistence type="predicted"/>
<dbReference type="Pfam" id="PF14430">
    <property type="entry name" value="Imm1"/>
    <property type="match status" value="1"/>
</dbReference>
<organism evidence="2 3">
    <name type="scientific">Actinomadura graeca</name>
    <dbReference type="NCBI Taxonomy" id="2750812"/>
    <lineage>
        <taxon>Bacteria</taxon>
        <taxon>Bacillati</taxon>
        <taxon>Actinomycetota</taxon>
        <taxon>Actinomycetes</taxon>
        <taxon>Streptosporangiales</taxon>
        <taxon>Thermomonosporaceae</taxon>
        <taxon>Actinomadura</taxon>
    </lineage>
</organism>
<dbReference type="EMBL" id="CP059572">
    <property type="protein sequence ID" value="QXJ24409.1"/>
    <property type="molecule type" value="Genomic_DNA"/>
</dbReference>
<evidence type="ECO:0000313" key="2">
    <source>
        <dbReference type="EMBL" id="QXJ24409.1"/>
    </source>
</evidence>
<evidence type="ECO:0000313" key="3">
    <source>
        <dbReference type="Proteomes" id="UP001049518"/>
    </source>
</evidence>
<evidence type="ECO:0008006" key="4">
    <source>
        <dbReference type="Google" id="ProtNLM"/>
    </source>
</evidence>
<feature type="region of interest" description="Disordered" evidence="1">
    <location>
        <begin position="153"/>
        <end position="175"/>
    </location>
</feature>
<gene>
    <name evidence="2" type="ORF">AGRA3207_005728</name>
</gene>
<dbReference type="Proteomes" id="UP001049518">
    <property type="component" value="Chromosome"/>
</dbReference>
<accession>A0ABX8R1V8</accession>
<name>A0ABX8R1V8_9ACTN</name>